<evidence type="ECO:0008006" key="4">
    <source>
        <dbReference type="Google" id="ProtNLM"/>
    </source>
</evidence>
<dbReference type="EMBL" id="JAVLET010000007">
    <property type="protein sequence ID" value="KAL0468265.1"/>
    <property type="molecule type" value="Genomic_DNA"/>
</dbReference>
<feature type="transmembrane region" description="Helical" evidence="1">
    <location>
        <begin position="126"/>
        <end position="147"/>
    </location>
</feature>
<proteinExistence type="predicted"/>
<organism evidence="2 3">
    <name type="scientific">Neurospora intermedia</name>
    <dbReference type="NCBI Taxonomy" id="5142"/>
    <lineage>
        <taxon>Eukaryota</taxon>
        <taxon>Fungi</taxon>
        <taxon>Dikarya</taxon>
        <taxon>Ascomycota</taxon>
        <taxon>Pezizomycotina</taxon>
        <taxon>Sordariomycetes</taxon>
        <taxon>Sordariomycetidae</taxon>
        <taxon>Sordariales</taxon>
        <taxon>Sordariaceae</taxon>
        <taxon>Neurospora</taxon>
    </lineage>
</organism>
<feature type="transmembrane region" description="Helical" evidence="1">
    <location>
        <begin position="23"/>
        <end position="44"/>
    </location>
</feature>
<keyword evidence="1" id="KW-0812">Transmembrane</keyword>
<dbReference type="Proteomes" id="UP001451303">
    <property type="component" value="Unassembled WGS sequence"/>
</dbReference>
<reference evidence="2 3" key="1">
    <citation type="submission" date="2023-09" db="EMBL/GenBank/DDBJ databases">
        <title>Multi-omics analysis of a traditional fermented food reveals byproduct-associated fungal strains for waste-to-food upcycling.</title>
        <authorList>
            <consortium name="Lawrence Berkeley National Laboratory"/>
            <person name="Rekdal V.M."/>
            <person name="Villalobos-Escobedo J.M."/>
            <person name="Rodriguez-Valeron N."/>
            <person name="Garcia M.O."/>
            <person name="Vasquez D.P."/>
            <person name="Damayanti I."/>
            <person name="Sorensen P.M."/>
            <person name="Baidoo E.E."/>
            <person name="De Carvalho A.C."/>
            <person name="Riley R."/>
            <person name="Lipzen A."/>
            <person name="He G."/>
            <person name="Yan M."/>
            <person name="Haridas S."/>
            <person name="Daum C."/>
            <person name="Yoshinaga Y."/>
            <person name="Ng V."/>
            <person name="Grigoriev I.V."/>
            <person name="Munk R."/>
            <person name="Nuraida L."/>
            <person name="Wijaya C.H."/>
            <person name="Morales P.-C."/>
            <person name="Keasling J.D."/>
        </authorList>
    </citation>
    <scope>NUCLEOTIDE SEQUENCE [LARGE SCALE GENOMIC DNA]</scope>
    <source>
        <strain evidence="2 3">FGSC 2613</strain>
    </source>
</reference>
<evidence type="ECO:0000256" key="1">
    <source>
        <dbReference type="SAM" id="Phobius"/>
    </source>
</evidence>
<feature type="transmembrane region" description="Helical" evidence="1">
    <location>
        <begin position="97"/>
        <end position="120"/>
    </location>
</feature>
<evidence type="ECO:0000313" key="3">
    <source>
        <dbReference type="Proteomes" id="UP001451303"/>
    </source>
</evidence>
<accession>A0ABR3D6E4</accession>
<feature type="transmembrane region" description="Helical" evidence="1">
    <location>
        <begin position="64"/>
        <end position="85"/>
    </location>
</feature>
<comment type="caution">
    <text evidence="2">The sequence shown here is derived from an EMBL/GenBank/DDBJ whole genome shotgun (WGS) entry which is preliminary data.</text>
</comment>
<keyword evidence="1" id="KW-1133">Transmembrane helix</keyword>
<sequence>MPPPPYVVGDSSPFLKRIIIPFWVFRVIIMVLELGACGLVIAAITIQQDNLESDFGDTTVKTAIAIVAVCMTLVFLCLVLDIVCIIKRGRRTLSPKFFLITNVVQTTIWVVFFILAVIGARTAGTIILAIVILISFVGMLIYASVIYHRFRKGDLNPGAGGNGYVKAVNPAINQGFYAEDTAYASQAYAIQAEPSAQKYPTSPYNVGVAPVEVAATTQYPKPTYYDAPAQGGQHYGYELESRNP</sequence>
<keyword evidence="3" id="KW-1185">Reference proteome</keyword>
<protein>
    <recommendedName>
        <fullName evidence="4">MARVEL domain-containing protein</fullName>
    </recommendedName>
</protein>
<name>A0ABR3D6E4_NEUIN</name>
<gene>
    <name evidence="2" type="ORF">QR685DRAFT_335710</name>
</gene>
<evidence type="ECO:0000313" key="2">
    <source>
        <dbReference type="EMBL" id="KAL0468265.1"/>
    </source>
</evidence>
<keyword evidence="1" id="KW-0472">Membrane</keyword>